<keyword evidence="4" id="KW-1185">Reference proteome</keyword>
<accession>A0A1R3FU08</accession>
<dbReference type="InterPro" id="IPR032675">
    <property type="entry name" value="LRR_dom_sf"/>
</dbReference>
<gene>
    <name evidence="3" type="ORF">COLO4_38583</name>
</gene>
<dbReference type="InterPro" id="IPR001810">
    <property type="entry name" value="F-box_dom"/>
</dbReference>
<name>A0A1R3FU08_9ROSI</name>
<dbReference type="InterPro" id="IPR053781">
    <property type="entry name" value="F-box_AtFBL13-like"/>
</dbReference>
<dbReference type="EMBL" id="AWUE01024903">
    <property type="protein sequence ID" value="OMO49352.1"/>
    <property type="molecule type" value="Genomic_DNA"/>
</dbReference>
<dbReference type="AlphaFoldDB" id="A0A1R3FU08"/>
<evidence type="ECO:0000313" key="3">
    <source>
        <dbReference type="EMBL" id="OMO49352.1"/>
    </source>
</evidence>
<evidence type="ECO:0000313" key="4">
    <source>
        <dbReference type="Proteomes" id="UP000187203"/>
    </source>
</evidence>
<reference evidence="4" key="1">
    <citation type="submission" date="2013-09" db="EMBL/GenBank/DDBJ databases">
        <title>Corchorus olitorius genome sequencing.</title>
        <authorList>
            <person name="Alam M."/>
            <person name="Haque M.S."/>
            <person name="Islam M.S."/>
            <person name="Emdad E.M."/>
            <person name="Islam M.M."/>
            <person name="Ahmed B."/>
            <person name="Halim A."/>
            <person name="Hossen Q.M.M."/>
            <person name="Hossain M.Z."/>
            <person name="Ahmed R."/>
            <person name="Khan M.M."/>
            <person name="Islam R."/>
            <person name="Rashid M.M."/>
            <person name="Khan S.A."/>
            <person name="Rahman M.S."/>
            <person name="Alam M."/>
            <person name="Yahiya A.S."/>
            <person name="Khan M.S."/>
            <person name="Azam M.S."/>
            <person name="Haque T."/>
            <person name="Lashkar M.Z.H."/>
            <person name="Akhand A.I."/>
            <person name="Morshed G."/>
            <person name="Roy S."/>
            <person name="Uddin K.S."/>
            <person name="Rabeya T."/>
            <person name="Hossain A.S."/>
            <person name="Chowdhury A."/>
            <person name="Snigdha A.R."/>
            <person name="Mortoza M.S."/>
            <person name="Matin S.A."/>
            <person name="Hoque S.M.E."/>
            <person name="Islam M.K."/>
            <person name="Roy D.K."/>
            <person name="Haider R."/>
            <person name="Moosa M.M."/>
            <person name="Elias S.M."/>
            <person name="Hasan A.M."/>
            <person name="Jahan S."/>
            <person name="Shafiuddin M."/>
            <person name="Mahmood N."/>
            <person name="Shommy N.S."/>
        </authorList>
    </citation>
    <scope>NUCLEOTIDE SEQUENCE [LARGE SCALE GENOMIC DNA]</scope>
    <source>
        <strain evidence="4">cv. O-4</strain>
    </source>
</reference>
<evidence type="ECO:0000259" key="1">
    <source>
        <dbReference type="Pfam" id="PF00646"/>
    </source>
</evidence>
<protein>
    <submittedName>
        <fullName evidence="3">Uncharacterized protein</fullName>
    </submittedName>
</protein>
<evidence type="ECO:0000259" key="2">
    <source>
        <dbReference type="Pfam" id="PF24758"/>
    </source>
</evidence>
<dbReference type="Pfam" id="PF24758">
    <property type="entry name" value="LRR_At5g56370"/>
    <property type="match status" value="1"/>
</dbReference>
<organism evidence="3 4">
    <name type="scientific">Corchorus olitorius</name>
    <dbReference type="NCBI Taxonomy" id="93759"/>
    <lineage>
        <taxon>Eukaryota</taxon>
        <taxon>Viridiplantae</taxon>
        <taxon>Streptophyta</taxon>
        <taxon>Embryophyta</taxon>
        <taxon>Tracheophyta</taxon>
        <taxon>Spermatophyta</taxon>
        <taxon>Magnoliopsida</taxon>
        <taxon>eudicotyledons</taxon>
        <taxon>Gunneridae</taxon>
        <taxon>Pentapetalae</taxon>
        <taxon>rosids</taxon>
        <taxon>malvids</taxon>
        <taxon>Malvales</taxon>
        <taxon>Malvaceae</taxon>
        <taxon>Grewioideae</taxon>
        <taxon>Apeibeae</taxon>
        <taxon>Corchorus</taxon>
    </lineage>
</organism>
<dbReference type="OrthoDB" id="1002541at2759"/>
<dbReference type="InterPro" id="IPR055411">
    <property type="entry name" value="LRR_FXL15/At3g58940/PEG3-like"/>
</dbReference>
<dbReference type="PANTHER" id="PTHR32212">
    <property type="entry name" value="CYCLIN-LIKE F-BOX"/>
    <property type="match status" value="1"/>
</dbReference>
<dbReference type="Proteomes" id="UP000187203">
    <property type="component" value="Unassembled WGS sequence"/>
</dbReference>
<dbReference type="SUPFAM" id="SSF81383">
    <property type="entry name" value="F-box domain"/>
    <property type="match status" value="1"/>
</dbReference>
<sequence>MSTKPKISGEEAKEDRISSLCDDLIHKIMSFMHTKYAVQTCVLSKRWKLVWKSLPYLNLMMSCEFLDEEDPTEEEYEEEFSSLNNLINQVLHRRYNSNLVKVYVQDLSRYHFPDEPRFTLEGLIAYAVNHNVQQLAFQSMDLSNFAMPESFSNCKSLTALEFDNCKWHNFTFLELPALKSLRYDSVEMTQDFFNNPKSLLGCPNLETLELISLRDRGWREDRTLFINAPNLKRLELSFFPYLRLLYLSCNVDKVVIDAPRLVSFKYKGSPPVVCSSHDFASIHDVYFDIYKAYGRDHVQLINTLNKFRPMKSLTLSSQTVEY</sequence>
<feature type="domain" description="F-box/LRR-repeat protein 15/At3g58940/PEG3-like LRR" evidence="2">
    <location>
        <begin position="121"/>
        <end position="263"/>
    </location>
</feature>
<dbReference type="STRING" id="93759.A0A1R3FU08"/>
<dbReference type="CDD" id="cd22160">
    <property type="entry name" value="F-box_AtFBL13-like"/>
    <property type="match status" value="1"/>
</dbReference>
<dbReference type="Pfam" id="PF00646">
    <property type="entry name" value="F-box"/>
    <property type="match status" value="1"/>
</dbReference>
<feature type="domain" description="F-box" evidence="1">
    <location>
        <begin position="17"/>
        <end position="55"/>
    </location>
</feature>
<comment type="caution">
    <text evidence="3">The sequence shown here is derived from an EMBL/GenBank/DDBJ whole genome shotgun (WGS) entry which is preliminary data.</text>
</comment>
<dbReference type="InterPro" id="IPR036047">
    <property type="entry name" value="F-box-like_dom_sf"/>
</dbReference>
<proteinExistence type="predicted"/>
<dbReference type="PANTHER" id="PTHR32212:SF267">
    <property type="entry name" value="F-BOX_RNI_FBD-LIKE DOMAIN PROTEIN"/>
    <property type="match status" value="1"/>
</dbReference>
<dbReference type="SUPFAM" id="SSF52047">
    <property type="entry name" value="RNI-like"/>
    <property type="match status" value="1"/>
</dbReference>
<dbReference type="Gene3D" id="3.80.10.10">
    <property type="entry name" value="Ribonuclease Inhibitor"/>
    <property type="match status" value="1"/>
</dbReference>